<name>A0A8H9UYM3_CLOPF</name>
<dbReference type="PANTHER" id="PTHR30246">
    <property type="entry name" value="2-KETO-3-DEOXY-6-PHOSPHOGLUCONATE ALDOLASE"/>
    <property type="match status" value="1"/>
</dbReference>
<dbReference type="SUPFAM" id="SSF51569">
    <property type="entry name" value="Aldolase"/>
    <property type="match status" value="1"/>
</dbReference>
<comment type="caution">
    <text evidence="6">The sequence shown here is derived from an EMBL/GenBank/DDBJ whole genome shotgun (WGS) entry which is preliminary data.</text>
</comment>
<dbReference type="AlphaFoldDB" id="A0A8H9UYM3"/>
<dbReference type="NCBIfam" id="NF005119">
    <property type="entry name" value="PRK06552.1"/>
    <property type="match status" value="1"/>
</dbReference>
<evidence type="ECO:0000256" key="2">
    <source>
        <dbReference type="ARBA" id="ARBA00006906"/>
    </source>
</evidence>
<protein>
    <submittedName>
        <fullName evidence="6">Bifunctional 4-hydroxy-2-oxoglutarate aldolase/2-dehydro-3-deoxy-phosphogluconate aldolase</fullName>
        <ecNumber evidence="6">4.1.2.14</ecNumber>
        <ecNumber evidence="6">4.1.3.16</ecNumber>
    </submittedName>
</protein>
<evidence type="ECO:0000256" key="3">
    <source>
        <dbReference type="ARBA" id="ARBA00011233"/>
    </source>
</evidence>
<organism evidence="6">
    <name type="scientific">Clostridium perfringens</name>
    <dbReference type="NCBI Taxonomy" id="1502"/>
    <lineage>
        <taxon>Bacteria</taxon>
        <taxon>Bacillati</taxon>
        <taxon>Bacillota</taxon>
        <taxon>Clostridia</taxon>
        <taxon>Eubacteriales</taxon>
        <taxon>Clostridiaceae</taxon>
        <taxon>Clostridium</taxon>
    </lineage>
</organism>
<comment type="similarity">
    <text evidence="2">Belongs to the KHG/KDPG aldolase family.</text>
</comment>
<dbReference type="Gene3D" id="3.20.20.70">
    <property type="entry name" value="Aldolase class I"/>
    <property type="match status" value="1"/>
</dbReference>
<evidence type="ECO:0000256" key="1">
    <source>
        <dbReference type="ARBA" id="ARBA00004761"/>
    </source>
</evidence>
<dbReference type="PANTHER" id="PTHR30246:SF1">
    <property type="entry name" value="2-DEHYDRO-3-DEOXY-6-PHOSPHOGALACTONATE ALDOLASE-RELATED"/>
    <property type="match status" value="1"/>
</dbReference>
<keyword evidence="4 6" id="KW-0456">Lyase</keyword>
<proteinExistence type="inferred from homology"/>
<dbReference type="EC" id="4.1.2.14" evidence="6"/>
<evidence type="ECO:0000313" key="6">
    <source>
        <dbReference type="EMBL" id="HAT4309165.1"/>
    </source>
</evidence>
<dbReference type="NCBIfam" id="TIGR01182">
    <property type="entry name" value="eda"/>
    <property type="match status" value="1"/>
</dbReference>
<dbReference type="RefSeq" id="WP_421750396.1">
    <property type="nucleotide sequence ID" value="NZ_JBMKNJ010000005.1"/>
</dbReference>
<dbReference type="InterPro" id="IPR013785">
    <property type="entry name" value="Aldolase_TIM"/>
</dbReference>
<keyword evidence="5" id="KW-0119">Carbohydrate metabolism</keyword>
<evidence type="ECO:0000256" key="5">
    <source>
        <dbReference type="ARBA" id="ARBA00023277"/>
    </source>
</evidence>
<dbReference type="EC" id="4.1.3.16" evidence="6"/>
<dbReference type="InterPro" id="IPR000887">
    <property type="entry name" value="Aldlse_KDPG_KHG"/>
</dbReference>
<evidence type="ECO:0000256" key="4">
    <source>
        <dbReference type="ARBA" id="ARBA00023239"/>
    </source>
</evidence>
<comment type="subunit">
    <text evidence="3">Homotrimer.</text>
</comment>
<reference evidence="6" key="2">
    <citation type="submission" date="2020-07" db="EMBL/GenBank/DDBJ databases">
        <authorList>
            <consortium name="NCBI Pathogen Detection Project"/>
        </authorList>
    </citation>
    <scope>NUCLEOTIDE SEQUENCE</scope>
    <source>
        <strain evidence="6">C8</strain>
    </source>
</reference>
<dbReference type="CDD" id="cd00452">
    <property type="entry name" value="KDPG_aldolase"/>
    <property type="match status" value="1"/>
</dbReference>
<accession>A0A8H9UYM3</accession>
<dbReference type="EMBL" id="DACTCB010000025">
    <property type="protein sequence ID" value="HAT4309165.1"/>
    <property type="molecule type" value="Genomic_DNA"/>
</dbReference>
<dbReference type="Pfam" id="PF01081">
    <property type="entry name" value="Aldolase"/>
    <property type="match status" value="1"/>
</dbReference>
<comment type="pathway">
    <text evidence="1">Carbohydrate acid metabolism.</text>
</comment>
<dbReference type="GO" id="GO:0008700">
    <property type="term" value="F:(R,S)-4-hydroxy-2-oxoglutarate aldolase activity"/>
    <property type="evidence" value="ECO:0007669"/>
    <property type="project" value="UniProtKB-EC"/>
</dbReference>
<gene>
    <name evidence="6" type="primary">eda</name>
    <name evidence="6" type="ORF">I9080_003009</name>
</gene>
<sequence>MIKKIKTLTNLINEAFVLVLRTNTKDEGIETAKAAINGGCNIIEVTFTIPNADKVIEELIKDKNEEVVIGAGTVLDAETARIAILAGAEFIVSPSFDKETAKLCNRYGIPYIPGCFTPREIKEARECGSDLIKLFPGSAFKPTIVKDLKAPIKGIAVMASGGVSFENMDEWFNNSCDIVSIGSAIIKLKEPAKIEAETRKYIERVKKLRMQRG</sequence>
<dbReference type="GO" id="GO:0008675">
    <property type="term" value="F:2-dehydro-3-deoxy-phosphogluconate aldolase activity"/>
    <property type="evidence" value="ECO:0007669"/>
    <property type="project" value="UniProtKB-EC"/>
</dbReference>
<dbReference type="Proteomes" id="UP000859547">
    <property type="component" value="Unassembled WGS sequence"/>
</dbReference>
<reference evidence="6" key="1">
    <citation type="journal article" date="2018" name="Genome Biol.">
        <title>SKESA: strategic k-mer extension for scrupulous assemblies.</title>
        <authorList>
            <person name="Souvorov A."/>
            <person name="Agarwala R."/>
            <person name="Lipman D.J."/>
        </authorList>
    </citation>
    <scope>NUCLEOTIDE SEQUENCE</scope>
    <source>
        <strain evidence="6">C8</strain>
    </source>
</reference>